<gene>
    <name evidence="6" type="ORF">C0Q70_19060</name>
</gene>
<dbReference type="PANTHER" id="PTHR31817">
    <property type="match status" value="1"/>
</dbReference>
<evidence type="ECO:0000313" key="7">
    <source>
        <dbReference type="Proteomes" id="UP000245119"/>
    </source>
</evidence>
<feature type="region of interest" description="Disordered" evidence="5">
    <location>
        <begin position="41"/>
        <end position="95"/>
    </location>
</feature>
<dbReference type="Proteomes" id="UP000245119">
    <property type="component" value="Linkage Group LG12"/>
</dbReference>
<keyword evidence="7" id="KW-1185">Reference proteome</keyword>
<name>A0A2T7NI92_POMCA</name>
<dbReference type="EMBL" id="PZQS01000012">
    <property type="protein sequence ID" value="PVD20897.1"/>
    <property type="molecule type" value="Genomic_DNA"/>
</dbReference>
<comment type="cofactor">
    <cofactor evidence="1">
        <name>Zn(2+)</name>
        <dbReference type="ChEBI" id="CHEBI:29105"/>
    </cofactor>
</comment>
<accession>A0A2T7NI92</accession>
<dbReference type="Pfam" id="PF08014">
    <property type="entry name" value="MATCAP"/>
    <property type="match status" value="1"/>
</dbReference>
<evidence type="ECO:0000256" key="5">
    <source>
        <dbReference type="SAM" id="MobiDB-lite"/>
    </source>
</evidence>
<feature type="compositionally biased region" description="Low complexity" evidence="5">
    <location>
        <begin position="65"/>
        <end position="80"/>
    </location>
</feature>
<keyword evidence="3" id="KW-0378">Hydrolase</keyword>
<organism evidence="6 7">
    <name type="scientific">Pomacea canaliculata</name>
    <name type="common">Golden apple snail</name>
    <dbReference type="NCBI Taxonomy" id="400727"/>
    <lineage>
        <taxon>Eukaryota</taxon>
        <taxon>Metazoa</taxon>
        <taxon>Spiralia</taxon>
        <taxon>Lophotrochozoa</taxon>
        <taxon>Mollusca</taxon>
        <taxon>Gastropoda</taxon>
        <taxon>Caenogastropoda</taxon>
        <taxon>Architaenioglossa</taxon>
        <taxon>Ampullarioidea</taxon>
        <taxon>Ampullariidae</taxon>
        <taxon>Pomacea</taxon>
    </lineage>
</organism>
<dbReference type="PANTHER" id="PTHR31817:SF0">
    <property type="entry name" value="CHROMOSOME UNDETERMINED SCAFFOLD_67, WHOLE GENOME SHOTGUN SEQUENCE"/>
    <property type="match status" value="1"/>
</dbReference>
<dbReference type="GO" id="GO:0006508">
    <property type="term" value="P:proteolysis"/>
    <property type="evidence" value="ECO:0007669"/>
    <property type="project" value="UniProtKB-KW"/>
</dbReference>
<feature type="compositionally biased region" description="Basic residues" evidence="5">
    <location>
        <begin position="51"/>
        <end position="64"/>
    </location>
</feature>
<dbReference type="SMART" id="SM01154">
    <property type="entry name" value="DUF1704"/>
    <property type="match status" value="1"/>
</dbReference>
<keyword evidence="2" id="KW-0645">Protease</keyword>
<dbReference type="OrthoDB" id="449345at2759"/>
<evidence type="ECO:0008006" key="8">
    <source>
        <dbReference type="Google" id="ProtNLM"/>
    </source>
</evidence>
<comment type="caution">
    <text evidence="6">The sequence shown here is derived from an EMBL/GenBank/DDBJ whole genome shotgun (WGS) entry which is preliminary data.</text>
</comment>
<evidence type="ECO:0000256" key="2">
    <source>
        <dbReference type="ARBA" id="ARBA00022670"/>
    </source>
</evidence>
<reference evidence="6 7" key="1">
    <citation type="submission" date="2018-04" db="EMBL/GenBank/DDBJ databases">
        <title>The genome of golden apple snail Pomacea canaliculata provides insight into stress tolerance and invasive adaptation.</title>
        <authorList>
            <person name="Liu C."/>
            <person name="Liu B."/>
            <person name="Ren Y."/>
            <person name="Zhang Y."/>
            <person name="Wang H."/>
            <person name="Li S."/>
            <person name="Jiang F."/>
            <person name="Yin L."/>
            <person name="Zhang G."/>
            <person name="Qian W."/>
            <person name="Fan W."/>
        </authorList>
    </citation>
    <scope>NUCLEOTIDE SEQUENCE [LARGE SCALE GENOMIC DNA]</scope>
    <source>
        <strain evidence="6">SZHN2017</strain>
        <tissue evidence="6">Muscle</tissue>
    </source>
</reference>
<dbReference type="InterPro" id="IPR012548">
    <property type="entry name" value="MATCAP"/>
</dbReference>
<dbReference type="GO" id="GO:0008237">
    <property type="term" value="F:metallopeptidase activity"/>
    <property type="evidence" value="ECO:0007669"/>
    <property type="project" value="UniProtKB-KW"/>
</dbReference>
<evidence type="ECO:0000256" key="1">
    <source>
        <dbReference type="ARBA" id="ARBA00001947"/>
    </source>
</evidence>
<proteinExistence type="predicted"/>
<evidence type="ECO:0000256" key="4">
    <source>
        <dbReference type="ARBA" id="ARBA00023049"/>
    </source>
</evidence>
<sequence>METAPYSEIYENSDPEQSFNNFSSSILLSDRMLTSSHGCITKQTGAEPARRIQKKNAARRKKKISSVSCPSLVSSVSKTSNSKDKSESKDISVPKRELHFRKSKAQTHRLRIRTVSERLSMLCLPRSRYMRLQQPHEYKMKLPLLVSITPENEKSERDRFMRANFNYNPFFVYRCAADERMMEKFNTPSDYHLKKAINIMDSVISEFGSYEEFEDTSGGPVLSRSQILALVKRYLKKEKLESEIKVNLSEDLLSTASMTQKKGWPHLTVRVLNTREYWCDGLLQHEIGTHYLRSCNNRHQLWASPIQREEMMLQHYNPTEEGLASLHSVINRPYPYLWRAALLYYVTYKAAHLSFRDLFADLGKFLKSPSTRWDYCVRAKRGQTDTSVPGTFCKDQVYLEGALQLLKHRHTLDFEMLMRLGKIAHEDVDRLSELSVLDNTRIPSFMMDMKKYICQLDYIAECNGLTDSVLWDMK</sequence>
<protein>
    <recommendedName>
        <fullName evidence="8">KIAA0895</fullName>
    </recommendedName>
</protein>
<keyword evidence="4" id="KW-0482">Metalloprotease</keyword>
<dbReference type="AlphaFoldDB" id="A0A2T7NI92"/>
<evidence type="ECO:0000313" key="6">
    <source>
        <dbReference type="EMBL" id="PVD20897.1"/>
    </source>
</evidence>
<evidence type="ECO:0000256" key="3">
    <source>
        <dbReference type="ARBA" id="ARBA00022801"/>
    </source>
</evidence>
<feature type="compositionally biased region" description="Basic and acidic residues" evidence="5">
    <location>
        <begin position="81"/>
        <end position="95"/>
    </location>
</feature>